<dbReference type="RefSeq" id="WP_208855577.1">
    <property type="nucleotide sequence ID" value="NZ_BJEE01000002.1"/>
</dbReference>
<organism evidence="1 2">
    <name type="scientific">Weissella bombi</name>
    <dbReference type="NCBI Taxonomy" id="1505725"/>
    <lineage>
        <taxon>Bacteria</taxon>
        <taxon>Bacillati</taxon>
        <taxon>Bacillota</taxon>
        <taxon>Bacilli</taxon>
        <taxon>Lactobacillales</taxon>
        <taxon>Lactobacillaceae</taxon>
        <taxon>Weissella</taxon>
    </lineage>
</organism>
<dbReference type="STRING" id="1505725.GA0061074_101229"/>
<evidence type="ECO:0000313" key="2">
    <source>
        <dbReference type="Proteomes" id="UP000199268"/>
    </source>
</evidence>
<reference evidence="2" key="1">
    <citation type="submission" date="2016-08" db="EMBL/GenBank/DDBJ databases">
        <authorList>
            <person name="Varghese N."/>
            <person name="Submissions Spin"/>
        </authorList>
    </citation>
    <scope>NUCLEOTIDE SEQUENCE [LARGE SCALE GENOMIC DNA]</scope>
    <source>
        <strain evidence="2">R-53094</strain>
    </source>
</reference>
<protein>
    <submittedName>
        <fullName evidence="1">Uncharacterized protein</fullName>
    </submittedName>
</protein>
<dbReference type="EMBL" id="FMAO01000001">
    <property type="protein sequence ID" value="SCB75671.1"/>
    <property type="molecule type" value="Genomic_DNA"/>
</dbReference>
<keyword evidence="2" id="KW-1185">Reference proteome</keyword>
<name>A0A1C3YZY1_9LACO</name>
<sequence>MYLQQKPMYHTWEDLWTKSYQSQYFMANNTTVDENSDWSLSERQLFTQSNGRTLLGKIRKVGCILLVRHMKRFMQFLHVKKI</sequence>
<evidence type="ECO:0000313" key="1">
    <source>
        <dbReference type="EMBL" id="SCB75671.1"/>
    </source>
</evidence>
<dbReference type="AlphaFoldDB" id="A0A1C3YZY1"/>
<proteinExistence type="predicted"/>
<dbReference type="Proteomes" id="UP000199268">
    <property type="component" value="Unassembled WGS sequence"/>
</dbReference>
<gene>
    <name evidence="1" type="ORF">GA0061074_101229</name>
</gene>
<accession>A0A1C3YZY1</accession>